<dbReference type="GO" id="GO:0005524">
    <property type="term" value="F:ATP binding"/>
    <property type="evidence" value="ECO:0007669"/>
    <property type="project" value="UniProtKB-UniRule"/>
</dbReference>
<dbReference type="SUPFAM" id="SSF56104">
    <property type="entry name" value="SAICAR synthase-like"/>
    <property type="match status" value="1"/>
</dbReference>
<evidence type="ECO:0000259" key="5">
    <source>
        <dbReference type="PROSITE" id="PS51455"/>
    </source>
</evidence>
<feature type="compositionally biased region" description="Polar residues" evidence="4">
    <location>
        <begin position="1283"/>
        <end position="1303"/>
    </location>
</feature>
<feature type="region of interest" description="Disordered" evidence="4">
    <location>
        <begin position="396"/>
        <end position="486"/>
    </location>
</feature>
<dbReference type="Gene3D" id="3.30.800.10">
    <property type="entry name" value="Phosphatidylinositol Phosphate Kinase II Beta"/>
    <property type="match status" value="1"/>
</dbReference>
<feature type="region of interest" description="Disordered" evidence="4">
    <location>
        <begin position="542"/>
        <end position="583"/>
    </location>
</feature>
<feature type="compositionally biased region" description="Polar residues" evidence="4">
    <location>
        <begin position="614"/>
        <end position="625"/>
    </location>
</feature>
<keyword evidence="7" id="KW-1185">Reference proteome</keyword>
<feature type="compositionally biased region" description="Pro residues" evidence="4">
    <location>
        <begin position="631"/>
        <end position="640"/>
    </location>
</feature>
<dbReference type="PANTHER" id="PTHR45748">
    <property type="entry name" value="1-PHOSPHATIDYLINOSITOL 3-PHOSPHATE 5-KINASE-RELATED"/>
    <property type="match status" value="1"/>
</dbReference>
<dbReference type="InterPro" id="IPR027483">
    <property type="entry name" value="PInositol-4-P-4/5-kinase_C_sf"/>
</dbReference>
<keyword evidence="2 3" id="KW-0067">ATP-binding</keyword>
<evidence type="ECO:0000256" key="1">
    <source>
        <dbReference type="ARBA" id="ARBA00022741"/>
    </source>
</evidence>
<feature type="region of interest" description="Disordered" evidence="4">
    <location>
        <begin position="1265"/>
        <end position="1303"/>
    </location>
</feature>
<organism evidence="6 7">
    <name type="scientific">Naematelia encephala</name>
    <dbReference type="NCBI Taxonomy" id="71784"/>
    <lineage>
        <taxon>Eukaryota</taxon>
        <taxon>Fungi</taxon>
        <taxon>Dikarya</taxon>
        <taxon>Basidiomycota</taxon>
        <taxon>Agaricomycotina</taxon>
        <taxon>Tremellomycetes</taxon>
        <taxon>Tremellales</taxon>
        <taxon>Naemateliaceae</taxon>
        <taxon>Naematelia</taxon>
    </lineage>
</organism>
<feature type="compositionally biased region" description="Basic and acidic residues" evidence="4">
    <location>
        <begin position="400"/>
        <end position="423"/>
    </location>
</feature>
<evidence type="ECO:0000313" key="7">
    <source>
        <dbReference type="Proteomes" id="UP000193986"/>
    </source>
</evidence>
<dbReference type="GO" id="GO:0046854">
    <property type="term" value="P:phosphatidylinositol phosphate biosynthetic process"/>
    <property type="evidence" value="ECO:0007669"/>
    <property type="project" value="TreeGrafter"/>
</dbReference>
<feature type="region of interest" description="Disordered" evidence="4">
    <location>
        <begin position="1135"/>
        <end position="1157"/>
    </location>
</feature>
<feature type="domain" description="PIPK" evidence="5">
    <location>
        <begin position="1310"/>
        <end position="1636"/>
    </location>
</feature>
<dbReference type="InterPro" id="IPR002498">
    <property type="entry name" value="PInositol-4-P-4/5-kinase_core"/>
</dbReference>
<feature type="compositionally biased region" description="Acidic residues" evidence="4">
    <location>
        <begin position="442"/>
        <end position="451"/>
    </location>
</feature>
<feature type="compositionally biased region" description="Basic and acidic residues" evidence="4">
    <location>
        <begin position="567"/>
        <end position="583"/>
    </location>
</feature>
<feature type="compositionally biased region" description="Low complexity" evidence="4">
    <location>
        <begin position="290"/>
        <end position="302"/>
    </location>
</feature>
<feature type="compositionally biased region" description="Polar residues" evidence="4">
    <location>
        <begin position="330"/>
        <end position="358"/>
    </location>
</feature>
<feature type="region of interest" description="Disordered" evidence="4">
    <location>
        <begin position="330"/>
        <end position="361"/>
    </location>
</feature>
<dbReference type="EMBL" id="MCFC01000005">
    <property type="protein sequence ID" value="ORY33694.1"/>
    <property type="molecule type" value="Genomic_DNA"/>
</dbReference>
<name>A0A1Y2BFV1_9TREE</name>
<feature type="compositionally biased region" description="Polar residues" evidence="4">
    <location>
        <begin position="155"/>
        <end position="166"/>
    </location>
</feature>
<dbReference type="InterPro" id="IPR044769">
    <property type="entry name" value="PIKfyve_PIPKc"/>
</dbReference>
<proteinExistence type="predicted"/>
<feature type="region of interest" description="Disordered" evidence="4">
    <location>
        <begin position="605"/>
        <end position="649"/>
    </location>
</feature>
<dbReference type="PANTHER" id="PTHR45748:SF7">
    <property type="entry name" value="1-PHOSPHATIDYLINOSITOL 3-PHOSPHATE 5-KINASE-RELATED"/>
    <property type="match status" value="1"/>
</dbReference>
<accession>A0A1Y2BFV1</accession>
<sequence>MAADTGPSSPISHKVRDRPLPPRPTSPPLPRRKNAAGLPPTYLNHLRALLHQWLEQQLQVHDDGLPSAHAGPAGEKKLWSAQRLAQIETELWAGTVIVQRQEGRNGLLDMDWNAWAIGAMRRRKAWKLEEEKRQAEIGEVKILDGDDAQKKSKKTSPSDVESSTTRGKLGIPSPLTATSSSTPSRSSSRPPSISSDHRSNRSQAKASPSGQDDNQSKVGHSEDLDDEEKRREWYKVISGLDGFQRLTLRKGDAWELVDDDFPVPDTHRDLPGAFPQSSHYDHRVPSPILTSASTGTTTQTESGMASPPDGQGLLKPFFSLHFIAEPTPTVNASSSTLHLKRQTSTSEEATGSVGSSSGRGWFSGTGSGLRWSDMTIGRTVEDEPIQVEFVEGRFALPSDKNSDGSKKSHFLNESKRQSSRHLDFLGGSAASSDAESNTSVSDVEDDLEADESSSTWSGTEKAGSHMPPDTSYTSIVGGAENDVPREHPVRVVGGTILIRGSKRKEEQQALENVIKALLYTIQSMYFELELLDAFRIPRELDPPILPPKPLQRSKTTQHHVGRNSGELQRRGSVKERGEKAKGFFQRLSKDTKGVWDGLLGRRSSISHERLSGPARTQTPPRNSFGSLGLPPEQPTLPPAPVESAGPSTPVVNHAADRSLQMLAQLDHLLPSTTPGLRIPMPPLLLRVQEVDRIRRQKAAEEVTDDIHDSQLGLGIEGLPRPSSNAGTPVGDGIKGRAMGYRLGGDVRAGLGVFSGTIGTFEGWIKLQRLEMLCCIAKDVTNGDTETVESNTMCSKPKHDTFIFYNDERDQTVHDFMSQAEDEDTCPNAGCEVGMEGHCRWFIHAGKRVEVRMRKLNHEEAELGCEDVWVACRECGNATSPRNLGEMASGHSWAKFLELLLYTDALMPPNICSHHSLTYHLRTSSRLVQISVTPVPMLDIRLPKLQVGPNVPKRKPGKVAALAAVEGITRREVRDKEIVGCKDEIGAFFVSIEERIAVLKRHLLPPEPSDKASDDIAPEKLAALQNLSASFRVLEAGLYDTLADTPPGQLNDVRREFCLAAKSVHGKLAEWQKANAITEDFDGVPAVLPDYVGEPKVWALPGSSVLIREEEPGSVIAYTLSSLPYFIELGNTVKSSATAPEDPQIPPKSAETPVDGEPWSVEVKRRDTPRDLLSLRTIAKKRSDASMVKPPSLAMSLTPNQPSLELSLEQVEGKSQASDRLGDLVRTISKATAQDPVFTAKARSPSLSESESSMTPRLKLSPKIRRRGTNDMDVPPSAFRAKRSVSSTPITPATSVDTANSNKDGWSSVTSSFSNSFNQLLKIGSDVGESLGSIRMRGTDRTLSSLIGPLSMMSNMDNSLSTFDDRPHIQFTYTLRDRLKIGCTVYYATAFDSLRRRCAIDKSLIASLARTEKWDANGGKSKASFFMTRDKRYIVKELVSKWNVSDTHAMLEIAPAYFEHLATTHNKATSLAKIVGFYSVKIHDIQANSKKTMDLLVMENIFYKQNVVQTYDLKGIEGRKVAKISQGCTLFDGEWLEGMSREPILLHPHAKRILTEALTLDTRFLSSQSIMDYSLLLGLDTSKSELVVGLVDAIGSYNLFKTIESRSKLALTRGGDVTIIPPDQYRERFENALRGYFIACPDKWSKTARRSIARTLDTSLAPIL</sequence>
<keyword evidence="3" id="KW-0808">Transferase</keyword>
<keyword evidence="3" id="KW-0418">Kinase</keyword>
<evidence type="ECO:0000256" key="2">
    <source>
        <dbReference type="ARBA" id="ARBA00022840"/>
    </source>
</evidence>
<keyword evidence="1 3" id="KW-0547">Nucleotide-binding</keyword>
<dbReference type="Gene3D" id="3.30.810.10">
    <property type="entry name" value="2-Layer Sandwich"/>
    <property type="match status" value="1"/>
</dbReference>
<feature type="compositionally biased region" description="Basic and acidic residues" evidence="4">
    <location>
        <begin position="219"/>
        <end position="228"/>
    </location>
</feature>
<evidence type="ECO:0000256" key="3">
    <source>
        <dbReference type="PROSITE-ProRule" id="PRU00781"/>
    </source>
</evidence>
<feature type="compositionally biased region" description="Low complexity" evidence="4">
    <location>
        <begin position="172"/>
        <end position="194"/>
    </location>
</feature>
<dbReference type="SMART" id="SM00330">
    <property type="entry name" value="PIPKc"/>
    <property type="match status" value="1"/>
</dbReference>
<feature type="compositionally biased region" description="Polar residues" evidence="4">
    <location>
        <begin position="429"/>
        <end position="441"/>
    </location>
</feature>
<dbReference type="GO" id="GO:0000329">
    <property type="term" value="C:fungal-type vacuole membrane"/>
    <property type="evidence" value="ECO:0007669"/>
    <property type="project" value="TreeGrafter"/>
</dbReference>
<dbReference type="STRING" id="71784.A0A1Y2BFV1"/>
<feature type="region of interest" description="Disordered" evidence="4">
    <location>
        <begin position="1"/>
        <end position="37"/>
    </location>
</feature>
<dbReference type="InterPro" id="IPR027484">
    <property type="entry name" value="PInositol-4-P-5-kinase_N"/>
</dbReference>
<dbReference type="GO" id="GO:0000285">
    <property type="term" value="F:1-phosphatidylinositol-3-phosphate 5-kinase activity"/>
    <property type="evidence" value="ECO:0007669"/>
    <property type="project" value="InterPro"/>
</dbReference>
<feature type="compositionally biased region" description="Polar residues" evidence="4">
    <location>
        <begin position="201"/>
        <end position="218"/>
    </location>
</feature>
<dbReference type="PROSITE" id="PS51455">
    <property type="entry name" value="PIPK"/>
    <property type="match status" value="1"/>
</dbReference>
<dbReference type="Pfam" id="PF01504">
    <property type="entry name" value="PIP5K"/>
    <property type="match status" value="1"/>
</dbReference>
<feature type="region of interest" description="Disordered" evidence="4">
    <location>
        <begin position="275"/>
        <end position="310"/>
    </location>
</feature>
<protein>
    <recommendedName>
        <fullName evidence="5">PIPK domain-containing protein</fullName>
    </recommendedName>
</protein>
<feature type="region of interest" description="Disordered" evidence="4">
    <location>
        <begin position="147"/>
        <end position="228"/>
    </location>
</feature>
<gene>
    <name evidence="6" type="ORF">BCR39DRAFT_518613</name>
</gene>
<feature type="compositionally biased region" description="Polar residues" evidence="4">
    <location>
        <begin position="1"/>
        <end position="11"/>
    </location>
</feature>
<dbReference type="GO" id="GO:0010008">
    <property type="term" value="C:endosome membrane"/>
    <property type="evidence" value="ECO:0007669"/>
    <property type="project" value="TreeGrafter"/>
</dbReference>
<evidence type="ECO:0000256" key="4">
    <source>
        <dbReference type="SAM" id="MobiDB-lite"/>
    </source>
</evidence>
<dbReference type="Proteomes" id="UP000193986">
    <property type="component" value="Unassembled WGS sequence"/>
</dbReference>
<dbReference type="OrthoDB" id="158357at2759"/>
<reference evidence="6 7" key="1">
    <citation type="submission" date="2016-07" db="EMBL/GenBank/DDBJ databases">
        <title>Pervasive Adenine N6-methylation of Active Genes in Fungi.</title>
        <authorList>
            <consortium name="DOE Joint Genome Institute"/>
            <person name="Mondo S.J."/>
            <person name="Dannebaum R.O."/>
            <person name="Kuo R.C."/>
            <person name="Labutti K."/>
            <person name="Haridas S."/>
            <person name="Kuo A."/>
            <person name="Salamov A."/>
            <person name="Ahrendt S.R."/>
            <person name="Lipzen A."/>
            <person name="Sullivan W."/>
            <person name="Andreopoulos W.B."/>
            <person name="Clum A."/>
            <person name="Lindquist E."/>
            <person name="Daum C."/>
            <person name="Ramamoorthy G.K."/>
            <person name="Gryganskyi A."/>
            <person name="Culley D."/>
            <person name="Magnuson J.K."/>
            <person name="James T.Y."/>
            <person name="O'Malley M.A."/>
            <person name="Stajich J.E."/>
            <person name="Spatafora J.W."/>
            <person name="Visel A."/>
            <person name="Grigoriev I.V."/>
        </authorList>
    </citation>
    <scope>NUCLEOTIDE SEQUENCE [LARGE SCALE GENOMIC DNA]</scope>
    <source>
        <strain evidence="6 7">68-887.2</strain>
    </source>
</reference>
<comment type="caution">
    <text evidence="6">The sequence shown here is derived from an EMBL/GenBank/DDBJ whole genome shotgun (WGS) entry which is preliminary data.</text>
</comment>
<dbReference type="InParanoid" id="A0A1Y2BFV1"/>
<evidence type="ECO:0000313" key="6">
    <source>
        <dbReference type="EMBL" id="ORY33694.1"/>
    </source>
</evidence>
<dbReference type="CDD" id="cd17300">
    <property type="entry name" value="PIPKc_PIKfyve"/>
    <property type="match status" value="1"/>
</dbReference>